<dbReference type="GO" id="GO:0008270">
    <property type="term" value="F:zinc ion binding"/>
    <property type="evidence" value="ECO:0007669"/>
    <property type="project" value="InterPro"/>
</dbReference>
<feature type="domain" description="Pre-C2HC" evidence="3">
    <location>
        <begin position="271"/>
        <end position="339"/>
    </location>
</feature>
<gene>
    <name evidence="4" type="primary">ORF1_118</name>
    <name evidence="4" type="ORF">AVEN_208303_1</name>
</gene>
<evidence type="ECO:0000313" key="4">
    <source>
        <dbReference type="EMBL" id="GBN05581.1"/>
    </source>
</evidence>
<feature type="region of interest" description="Disordered" evidence="1">
    <location>
        <begin position="434"/>
        <end position="461"/>
    </location>
</feature>
<evidence type="ECO:0000256" key="1">
    <source>
        <dbReference type="SAM" id="MobiDB-lite"/>
    </source>
</evidence>
<reference evidence="4 5" key="1">
    <citation type="journal article" date="2019" name="Sci. Rep.">
        <title>Orb-weaving spider Araneus ventricosus genome elucidates the spidroin gene catalogue.</title>
        <authorList>
            <person name="Kono N."/>
            <person name="Nakamura H."/>
            <person name="Ohtoshi R."/>
            <person name="Moran D.A.P."/>
            <person name="Shinohara A."/>
            <person name="Yoshida Y."/>
            <person name="Fujiwara M."/>
            <person name="Mori M."/>
            <person name="Tomita M."/>
            <person name="Arakawa K."/>
        </authorList>
    </citation>
    <scope>NUCLEOTIDE SEQUENCE [LARGE SCALE GENOMIC DNA]</scope>
</reference>
<feature type="domain" description="CCHC-type" evidence="2">
    <location>
        <begin position="340"/>
        <end position="356"/>
    </location>
</feature>
<dbReference type="Proteomes" id="UP000499080">
    <property type="component" value="Unassembled WGS sequence"/>
</dbReference>
<evidence type="ECO:0000313" key="5">
    <source>
        <dbReference type="Proteomes" id="UP000499080"/>
    </source>
</evidence>
<dbReference type="InterPro" id="IPR001878">
    <property type="entry name" value="Znf_CCHC"/>
</dbReference>
<feature type="compositionally biased region" description="Polar residues" evidence="1">
    <location>
        <begin position="434"/>
        <end position="446"/>
    </location>
</feature>
<protein>
    <submittedName>
        <fullName evidence="4">Nucleic-acid-binding protein from transposon X-element</fullName>
    </submittedName>
</protein>
<proteinExistence type="predicted"/>
<dbReference type="SMART" id="SM00596">
    <property type="entry name" value="PRE_C2HC"/>
    <property type="match status" value="1"/>
</dbReference>
<sequence length="522" mass="59609">MATDEDEFDPKRLCADESMNITEDLPNGEHSQEKYACRDCLRRLDLRRTMTLQLASKEYLEKSICIMSSDSFAPPESFKDFGQFQKDYKILQEQMQAADGELNSLPICHDENCELNAAKRANEANVIQPNTSKNQVNFIPSPKRKTAWKNIKADKTQTPQIELSNPFSLLNEVNETTEQGTQQIANKTMPPINLKYSDDYEKMLESVQLTCGNTTNKLNNGFIKVFTENIDQYNKVQSHLKQQGFDYYLVRPRENRPIKAVIKNLSLHHDPERVKTSLTIAGFSVIRVTRLTQFRTRKPLPFLLVDLNNTPIAKEIFNVSKINHLEVKIEEYRGRRQIPQCFKCNDFFHTAEQCEMKPRCLKCSGVHQTNQCTIKHKIDNPTCINCGETGHVAAYRGCKKFPKINTPQQNRRTFHANQSLIQSNVSFAQLLRKNQPTTTSNESQQRAPLAQPIPASIPNSNTATSEFDINGLFEALRELQKLMSECPQLLNALREMKNKTETIDKLSLLMHACASNSNSNPT</sequence>
<keyword evidence="5" id="KW-1185">Reference proteome</keyword>
<accession>A0A4Y2KTA8</accession>
<feature type="domain" description="CCHC-type" evidence="2">
    <location>
        <begin position="382"/>
        <end position="400"/>
    </location>
</feature>
<evidence type="ECO:0000259" key="2">
    <source>
        <dbReference type="SMART" id="SM00343"/>
    </source>
</evidence>
<dbReference type="OrthoDB" id="6435987at2759"/>
<comment type="caution">
    <text evidence="4">The sequence shown here is derived from an EMBL/GenBank/DDBJ whole genome shotgun (WGS) entry which is preliminary data.</text>
</comment>
<organism evidence="4 5">
    <name type="scientific">Araneus ventricosus</name>
    <name type="common">Orbweaver spider</name>
    <name type="synonym">Epeira ventricosa</name>
    <dbReference type="NCBI Taxonomy" id="182803"/>
    <lineage>
        <taxon>Eukaryota</taxon>
        <taxon>Metazoa</taxon>
        <taxon>Ecdysozoa</taxon>
        <taxon>Arthropoda</taxon>
        <taxon>Chelicerata</taxon>
        <taxon>Arachnida</taxon>
        <taxon>Araneae</taxon>
        <taxon>Araneomorphae</taxon>
        <taxon>Entelegynae</taxon>
        <taxon>Araneoidea</taxon>
        <taxon>Araneidae</taxon>
        <taxon>Araneus</taxon>
    </lineage>
</organism>
<name>A0A4Y2KTA8_ARAVE</name>
<dbReference type="Pfam" id="PF07530">
    <property type="entry name" value="PRE_C2HC"/>
    <property type="match status" value="1"/>
</dbReference>
<dbReference type="SMART" id="SM00343">
    <property type="entry name" value="ZnF_C2HC"/>
    <property type="match status" value="2"/>
</dbReference>
<dbReference type="GO" id="GO:0003676">
    <property type="term" value="F:nucleic acid binding"/>
    <property type="evidence" value="ECO:0007669"/>
    <property type="project" value="InterPro"/>
</dbReference>
<evidence type="ECO:0000259" key="3">
    <source>
        <dbReference type="SMART" id="SM00596"/>
    </source>
</evidence>
<dbReference type="EMBL" id="BGPR01004981">
    <property type="protein sequence ID" value="GBN05581.1"/>
    <property type="molecule type" value="Genomic_DNA"/>
</dbReference>
<dbReference type="AlphaFoldDB" id="A0A4Y2KTA8"/>
<dbReference type="InterPro" id="IPR006579">
    <property type="entry name" value="Pre_C2HC_dom"/>
</dbReference>